<reference evidence="1 2" key="1">
    <citation type="submission" date="2017-02" db="EMBL/GenBank/DDBJ databases">
        <title>Whole genome sequencing of Helicobacter bilis strain AAQJH.</title>
        <authorList>
            <person name="Conlan S."/>
            <person name="Thomas P.J."/>
            <person name="Mullikin J."/>
            <person name="Palmore T.N."/>
            <person name="Frank K.M."/>
            <person name="Segre J.A."/>
        </authorList>
    </citation>
    <scope>NUCLEOTIDE SEQUENCE [LARGE SCALE GENOMIC DNA]</scope>
    <source>
        <strain evidence="1 2">AAQJH</strain>
    </source>
</reference>
<protein>
    <recommendedName>
        <fullName evidence="3">Alpha-1,2-fucosyltransferase</fullName>
    </recommendedName>
</protein>
<accession>A0A1Q2LFN5</accession>
<dbReference type="AlphaFoldDB" id="A0A1Q2LFN5"/>
<dbReference type="RefSeq" id="WP_077388035.1">
    <property type="nucleotide sequence ID" value="NZ_CP019645.1"/>
</dbReference>
<name>A0A1Q2LFN5_9HELI</name>
<evidence type="ECO:0008006" key="3">
    <source>
        <dbReference type="Google" id="ProtNLM"/>
    </source>
</evidence>
<organism evidence="1 2">
    <name type="scientific">Helicobacter bilis</name>
    <dbReference type="NCBI Taxonomy" id="37372"/>
    <lineage>
        <taxon>Bacteria</taxon>
        <taxon>Pseudomonadati</taxon>
        <taxon>Campylobacterota</taxon>
        <taxon>Epsilonproteobacteria</taxon>
        <taxon>Campylobacterales</taxon>
        <taxon>Helicobacteraceae</taxon>
        <taxon>Helicobacter</taxon>
    </lineage>
</organism>
<evidence type="ECO:0000313" key="1">
    <source>
        <dbReference type="EMBL" id="AQQ58897.1"/>
    </source>
</evidence>
<gene>
    <name evidence="1" type="ORF">XJ32_00930</name>
</gene>
<dbReference type="EMBL" id="CP019645">
    <property type="protein sequence ID" value="AQQ58897.1"/>
    <property type="molecule type" value="Genomic_DNA"/>
</dbReference>
<dbReference type="KEGG" id="hbl:XJ32_00930"/>
<proteinExistence type="predicted"/>
<sequence>MLIRLVGGLGNQMFIYAFAKTMSLKGYPILLDATYFNENLHKDAFSQVSTNSVMTNGGGGKTCDFLS</sequence>
<evidence type="ECO:0000313" key="2">
    <source>
        <dbReference type="Proteomes" id="UP000188298"/>
    </source>
</evidence>
<dbReference type="Proteomes" id="UP000188298">
    <property type="component" value="Chromosome"/>
</dbReference>